<comment type="caution">
    <text evidence="2">The sequence shown here is derived from an EMBL/GenBank/DDBJ whole genome shotgun (WGS) entry which is preliminary data.</text>
</comment>
<dbReference type="Pfam" id="PF13649">
    <property type="entry name" value="Methyltransf_25"/>
    <property type="match status" value="1"/>
</dbReference>
<dbReference type="AlphaFoldDB" id="A0A8J3NB90"/>
<dbReference type="InterPro" id="IPR029063">
    <property type="entry name" value="SAM-dependent_MTases_sf"/>
</dbReference>
<gene>
    <name evidence="2" type="ORF">Aru02nite_14240</name>
</gene>
<accession>A0A8J3NB90</accession>
<evidence type="ECO:0000313" key="3">
    <source>
        <dbReference type="Proteomes" id="UP000612808"/>
    </source>
</evidence>
<protein>
    <recommendedName>
        <fullName evidence="1">Methyltransferase domain-containing protein</fullName>
    </recommendedName>
</protein>
<feature type="domain" description="Methyltransferase" evidence="1">
    <location>
        <begin position="44"/>
        <end position="130"/>
    </location>
</feature>
<dbReference type="SUPFAM" id="SSF53335">
    <property type="entry name" value="S-adenosyl-L-methionine-dependent methyltransferases"/>
    <property type="match status" value="1"/>
</dbReference>
<evidence type="ECO:0000259" key="1">
    <source>
        <dbReference type="Pfam" id="PF13649"/>
    </source>
</evidence>
<keyword evidence="3" id="KW-1185">Reference proteome</keyword>
<dbReference type="RefSeq" id="WP_203655851.1">
    <property type="nucleotide sequence ID" value="NZ_BAAAZM010000003.1"/>
</dbReference>
<dbReference type="InterPro" id="IPR041698">
    <property type="entry name" value="Methyltransf_25"/>
</dbReference>
<dbReference type="Proteomes" id="UP000612808">
    <property type="component" value="Unassembled WGS sequence"/>
</dbReference>
<organism evidence="2 3">
    <name type="scientific">Actinocatenispora rupis</name>
    <dbReference type="NCBI Taxonomy" id="519421"/>
    <lineage>
        <taxon>Bacteria</taxon>
        <taxon>Bacillati</taxon>
        <taxon>Actinomycetota</taxon>
        <taxon>Actinomycetes</taxon>
        <taxon>Micromonosporales</taxon>
        <taxon>Micromonosporaceae</taxon>
        <taxon>Actinocatenispora</taxon>
    </lineage>
</organism>
<dbReference type="CDD" id="cd02440">
    <property type="entry name" value="AdoMet_MTases"/>
    <property type="match status" value="1"/>
</dbReference>
<evidence type="ECO:0000313" key="2">
    <source>
        <dbReference type="EMBL" id="GID10535.1"/>
    </source>
</evidence>
<dbReference type="Gene3D" id="3.40.50.150">
    <property type="entry name" value="Vaccinia Virus protein VP39"/>
    <property type="match status" value="1"/>
</dbReference>
<dbReference type="EMBL" id="BOMB01000008">
    <property type="protein sequence ID" value="GID10535.1"/>
    <property type="molecule type" value="Genomic_DNA"/>
</dbReference>
<sequence length="225" mass="24307">MTDDPASAWDAEYARGRYLDEPPVPFVRDVLATAHRYGHTTGLYVGCGNGRNFLPLLAGGLDLTGLDVSRTALDQLAARAPGARLHHGDLASLPPGGYPLVVGIQVFQHGDAATTRAHVRAAADRVVPGGLLCVRVNAVGTDVWPAHEVLERGDGLTVRYTAGPKRGLAVHFFAADELRAAVGDGFREVLAMRRDDTTRAVAEHGRWCQWEAIWQRKALTCRNTP</sequence>
<name>A0A8J3NB90_9ACTN</name>
<reference evidence="2" key="1">
    <citation type="submission" date="2021-01" db="EMBL/GenBank/DDBJ databases">
        <title>Whole genome shotgun sequence of Actinocatenispora rupis NBRC 107355.</title>
        <authorList>
            <person name="Komaki H."/>
            <person name="Tamura T."/>
        </authorList>
    </citation>
    <scope>NUCLEOTIDE SEQUENCE</scope>
    <source>
        <strain evidence="2">NBRC 107355</strain>
    </source>
</reference>
<proteinExistence type="predicted"/>